<keyword evidence="8" id="KW-0813">Transport</keyword>
<comment type="caution">
    <text evidence="8">The sequence shown here is derived from an EMBL/GenBank/DDBJ whole genome shotgun (WGS) entry which is preliminary data.</text>
</comment>
<name>A0A2J8A2W3_9CHLO</name>
<keyword evidence="3 6" id="KW-1133">Transmembrane helix</keyword>
<evidence type="ECO:0000313" key="9">
    <source>
        <dbReference type="Proteomes" id="UP000236333"/>
    </source>
</evidence>
<sequence>MIRHHGRRRRAVPQGELRLSAPLPHARSLPRVPTPSAQAPSPPFDPRRMFKLIRNARGLRTLFNTLINSMPAILNVGSLLFLLMFIYAVLGMNLMGGHGNPFEDSPDTNFNNFATSLVALFQAR</sequence>
<feature type="transmembrane region" description="Helical" evidence="6">
    <location>
        <begin position="72"/>
        <end position="90"/>
    </location>
</feature>
<dbReference type="AlphaFoldDB" id="A0A2J8A2W3"/>
<gene>
    <name evidence="8" type="ORF">TSOC_006735</name>
</gene>
<dbReference type="InterPro" id="IPR005821">
    <property type="entry name" value="Ion_trans_dom"/>
</dbReference>
<evidence type="ECO:0000256" key="6">
    <source>
        <dbReference type="SAM" id="Phobius"/>
    </source>
</evidence>
<accession>A0A2J8A2W3</accession>
<dbReference type="GO" id="GO:0001518">
    <property type="term" value="C:voltage-gated sodium channel complex"/>
    <property type="evidence" value="ECO:0007669"/>
    <property type="project" value="TreeGrafter"/>
</dbReference>
<dbReference type="Gene3D" id="1.10.287.70">
    <property type="match status" value="1"/>
</dbReference>
<dbReference type="PANTHER" id="PTHR10037:SF62">
    <property type="entry name" value="SODIUM CHANNEL PROTEIN 60E"/>
    <property type="match status" value="1"/>
</dbReference>
<keyword evidence="8" id="KW-0407">Ion channel</keyword>
<evidence type="ECO:0000256" key="2">
    <source>
        <dbReference type="ARBA" id="ARBA00022692"/>
    </source>
</evidence>
<keyword evidence="4 6" id="KW-0472">Membrane</keyword>
<evidence type="ECO:0000313" key="8">
    <source>
        <dbReference type="EMBL" id="PNH06856.1"/>
    </source>
</evidence>
<keyword evidence="9" id="KW-1185">Reference proteome</keyword>
<dbReference type="Proteomes" id="UP000236333">
    <property type="component" value="Unassembled WGS sequence"/>
</dbReference>
<dbReference type="SUPFAM" id="SSF81324">
    <property type="entry name" value="Voltage-gated potassium channels"/>
    <property type="match status" value="1"/>
</dbReference>
<feature type="region of interest" description="Disordered" evidence="5">
    <location>
        <begin position="23"/>
        <end position="45"/>
    </location>
</feature>
<evidence type="ECO:0000259" key="7">
    <source>
        <dbReference type="Pfam" id="PF00520"/>
    </source>
</evidence>
<protein>
    <submittedName>
        <fullName evidence="8">Sodium channel protein type 11 subunit alpha</fullName>
    </submittedName>
</protein>
<comment type="subcellular location">
    <subcellularLocation>
        <location evidence="1">Membrane</location>
        <topology evidence="1">Multi-pass membrane protein</topology>
    </subcellularLocation>
</comment>
<evidence type="ECO:0000256" key="5">
    <source>
        <dbReference type="SAM" id="MobiDB-lite"/>
    </source>
</evidence>
<organism evidence="8 9">
    <name type="scientific">Tetrabaena socialis</name>
    <dbReference type="NCBI Taxonomy" id="47790"/>
    <lineage>
        <taxon>Eukaryota</taxon>
        <taxon>Viridiplantae</taxon>
        <taxon>Chlorophyta</taxon>
        <taxon>core chlorophytes</taxon>
        <taxon>Chlorophyceae</taxon>
        <taxon>CS clade</taxon>
        <taxon>Chlamydomonadales</taxon>
        <taxon>Tetrabaenaceae</taxon>
        <taxon>Tetrabaena</taxon>
    </lineage>
</organism>
<evidence type="ECO:0000256" key="4">
    <source>
        <dbReference type="ARBA" id="ARBA00023136"/>
    </source>
</evidence>
<dbReference type="Pfam" id="PF00520">
    <property type="entry name" value="Ion_trans"/>
    <property type="match status" value="1"/>
</dbReference>
<dbReference type="GO" id="GO:0005248">
    <property type="term" value="F:voltage-gated sodium channel activity"/>
    <property type="evidence" value="ECO:0007669"/>
    <property type="project" value="TreeGrafter"/>
</dbReference>
<dbReference type="PANTHER" id="PTHR10037">
    <property type="entry name" value="VOLTAGE-GATED CATION CHANNEL CALCIUM AND SODIUM"/>
    <property type="match status" value="1"/>
</dbReference>
<dbReference type="OrthoDB" id="541396at2759"/>
<feature type="domain" description="Ion transport" evidence="7">
    <location>
        <begin position="48"/>
        <end position="122"/>
    </location>
</feature>
<dbReference type="EMBL" id="PGGS01000211">
    <property type="protein sequence ID" value="PNH06856.1"/>
    <property type="molecule type" value="Genomic_DNA"/>
</dbReference>
<evidence type="ECO:0000256" key="1">
    <source>
        <dbReference type="ARBA" id="ARBA00004141"/>
    </source>
</evidence>
<reference evidence="8 9" key="1">
    <citation type="journal article" date="2017" name="Mol. Biol. Evol.">
        <title>The 4-celled Tetrabaena socialis nuclear genome reveals the essential components for genetic control of cell number at the origin of multicellularity in the volvocine lineage.</title>
        <authorList>
            <person name="Featherston J."/>
            <person name="Arakaki Y."/>
            <person name="Hanschen E.R."/>
            <person name="Ferris P.J."/>
            <person name="Michod R.E."/>
            <person name="Olson B.J.S.C."/>
            <person name="Nozaki H."/>
            <person name="Durand P.M."/>
        </authorList>
    </citation>
    <scope>NUCLEOTIDE SEQUENCE [LARGE SCALE GENOMIC DNA]</scope>
    <source>
        <strain evidence="8 9">NIES-571</strain>
    </source>
</reference>
<dbReference type="InterPro" id="IPR043203">
    <property type="entry name" value="VGCC_Ca_Na"/>
</dbReference>
<proteinExistence type="predicted"/>
<keyword evidence="2 6" id="KW-0812">Transmembrane</keyword>
<keyword evidence="8" id="KW-0406">Ion transport</keyword>
<evidence type="ECO:0000256" key="3">
    <source>
        <dbReference type="ARBA" id="ARBA00022989"/>
    </source>
</evidence>